<protein>
    <submittedName>
        <fullName evidence="3">Uncharacterized protein</fullName>
    </submittedName>
</protein>
<feature type="transmembrane region" description="Helical" evidence="2">
    <location>
        <begin position="18"/>
        <end position="38"/>
    </location>
</feature>
<keyword evidence="4" id="KW-1185">Reference proteome</keyword>
<feature type="compositionally biased region" description="Basic and acidic residues" evidence="1">
    <location>
        <begin position="66"/>
        <end position="77"/>
    </location>
</feature>
<feature type="compositionally biased region" description="Basic and acidic residues" evidence="1">
    <location>
        <begin position="44"/>
        <end position="58"/>
    </location>
</feature>
<accession>A0A8T0W826</accession>
<organism evidence="3 4">
    <name type="scientific">Panicum virgatum</name>
    <name type="common">Blackwell switchgrass</name>
    <dbReference type="NCBI Taxonomy" id="38727"/>
    <lineage>
        <taxon>Eukaryota</taxon>
        <taxon>Viridiplantae</taxon>
        <taxon>Streptophyta</taxon>
        <taxon>Embryophyta</taxon>
        <taxon>Tracheophyta</taxon>
        <taxon>Spermatophyta</taxon>
        <taxon>Magnoliopsida</taxon>
        <taxon>Liliopsida</taxon>
        <taxon>Poales</taxon>
        <taxon>Poaceae</taxon>
        <taxon>PACMAD clade</taxon>
        <taxon>Panicoideae</taxon>
        <taxon>Panicodae</taxon>
        <taxon>Paniceae</taxon>
        <taxon>Panicinae</taxon>
        <taxon>Panicum</taxon>
        <taxon>Panicum sect. Hiantes</taxon>
    </lineage>
</organism>
<proteinExistence type="predicted"/>
<comment type="caution">
    <text evidence="3">The sequence shown here is derived from an EMBL/GenBank/DDBJ whole genome shotgun (WGS) entry which is preliminary data.</text>
</comment>
<evidence type="ECO:0000256" key="2">
    <source>
        <dbReference type="SAM" id="Phobius"/>
    </source>
</evidence>
<gene>
    <name evidence="3" type="ORF">PVAP13_2KG118396</name>
</gene>
<feature type="compositionally biased region" description="Polar residues" evidence="1">
    <location>
        <begin position="78"/>
        <end position="88"/>
    </location>
</feature>
<reference evidence="3 4" key="1">
    <citation type="submission" date="2020-05" db="EMBL/GenBank/DDBJ databases">
        <title>WGS assembly of Panicum virgatum.</title>
        <authorList>
            <person name="Lovell J.T."/>
            <person name="Jenkins J."/>
            <person name="Shu S."/>
            <person name="Juenger T.E."/>
            <person name="Schmutz J."/>
        </authorList>
    </citation>
    <scope>NUCLEOTIDE SEQUENCE [LARGE SCALE GENOMIC DNA]</scope>
    <source>
        <strain evidence="4">cv. AP13</strain>
    </source>
</reference>
<dbReference type="Proteomes" id="UP000823388">
    <property type="component" value="Chromosome 2K"/>
</dbReference>
<evidence type="ECO:0000256" key="1">
    <source>
        <dbReference type="SAM" id="MobiDB-lite"/>
    </source>
</evidence>
<evidence type="ECO:0000313" key="3">
    <source>
        <dbReference type="EMBL" id="KAG2640793.1"/>
    </source>
</evidence>
<evidence type="ECO:0000313" key="4">
    <source>
        <dbReference type="Proteomes" id="UP000823388"/>
    </source>
</evidence>
<keyword evidence="2" id="KW-0472">Membrane</keyword>
<sequence length="88" mass="10155">MALHVFEPRRVAHPARQLATTILCLLRLLLLVATLISFSSHNRSIADGHNSKESGFRERKQRFRNRRIEGRGSRVSEAKQTSNIKFRD</sequence>
<keyword evidence="2" id="KW-0812">Transmembrane</keyword>
<name>A0A8T0W826_PANVG</name>
<feature type="region of interest" description="Disordered" evidence="1">
    <location>
        <begin position="43"/>
        <end position="88"/>
    </location>
</feature>
<keyword evidence="2" id="KW-1133">Transmembrane helix</keyword>
<dbReference type="EMBL" id="CM029039">
    <property type="protein sequence ID" value="KAG2640793.1"/>
    <property type="molecule type" value="Genomic_DNA"/>
</dbReference>
<dbReference type="AlphaFoldDB" id="A0A8T0W826"/>